<keyword evidence="3" id="KW-1185">Reference proteome</keyword>
<dbReference type="InterPro" id="IPR007539">
    <property type="entry name" value="DUF551"/>
</dbReference>
<feature type="domain" description="DUF551" evidence="1">
    <location>
        <begin position="3"/>
        <end position="62"/>
    </location>
</feature>
<dbReference type="Proteomes" id="UP000296988">
    <property type="component" value="Segment"/>
</dbReference>
<name>A0A4D6DY72_9CAUD</name>
<accession>A0A4D6DY72</accession>
<proteinExistence type="predicted"/>
<evidence type="ECO:0000313" key="3">
    <source>
        <dbReference type="Proteomes" id="UP000296988"/>
    </source>
</evidence>
<dbReference type="Pfam" id="PF04448">
    <property type="entry name" value="DUF551"/>
    <property type="match status" value="1"/>
</dbReference>
<dbReference type="EMBL" id="MK737937">
    <property type="protein sequence ID" value="QBZ71303.1"/>
    <property type="molecule type" value="Genomic_DNA"/>
</dbReference>
<protein>
    <submittedName>
        <fullName evidence="2">DUF551 domain-containing protein</fullName>
    </submittedName>
</protein>
<organism evidence="2 3">
    <name type="scientific">Raoultella phage RP180</name>
    <dbReference type="NCBI Taxonomy" id="2565500"/>
    <lineage>
        <taxon>Viruses</taxon>
        <taxon>Duplodnaviria</taxon>
        <taxon>Heunggongvirae</taxon>
        <taxon>Uroviricota</taxon>
        <taxon>Caudoviricetes</taxon>
        <taxon>Sarkviridae</taxon>
        <taxon>Guernseyvirinae</taxon>
        <taxon>Kagunavirus</taxon>
        <taxon>Kagunavirus RP180</taxon>
    </lineage>
</organism>
<gene>
    <name evidence="2" type="ORF">RP180_48</name>
</gene>
<evidence type="ECO:0000259" key="1">
    <source>
        <dbReference type="Pfam" id="PF04448"/>
    </source>
</evidence>
<evidence type="ECO:0000313" key="2">
    <source>
        <dbReference type="EMBL" id="QBZ71303.1"/>
    </source>
</evidence>
<reference evidence="3" key="1">
    <citation type="submission" date="2019-04" db="EMBL/GenBank/DDBJ databases">
        <authorList>
            <person name="Morozova V.V."/>
            <person name="Tikunov A.Y."/>
            <person name="Fofanov M.V."/>
            <person name="Tikunova N.V."/>
        </authorList>
    </citation>
    <scope>NUCLEOTIDE SEQUENCE [LARGE SCALE GENOMIC DNA]</scope>
</reference>
<sequence length="65" mass="7450">MGQWIKCSERMPGDFEDVLVSDGVNVEVMWRDCDGFWDSWAPRNSNIDTDDVTHWAPLPEPPSLV</sequence>